<dbReference type="Proteomes" id="UP000253034">
    <property type="component" value="Unassembled WGS sequence"/>
</dbReference>
<evidence type="ECO:0000256" key="3">
    <source>
        <dbReference type="ARBA" id="ARBA00022801"/>
    </source>
</evidence>
<feature type="domain" description="Peptidase S8/S53" evidence="6">
    <location>
        <begin position="3"/>
        <end position="223"/>
    </location>
</feature>
<evidence type="ECO:0000256" key="4">
    <source>
        <dbReference type="ARBA" id="ARBA00022825"/>
    </source>
</evidence>
<name>A0A369ATA4_9FIRM</name>
<keyword evidence="2 5" id="KW-0645">Protease</keyword>
<evidence type="ECO:0000259" key="6">
    <source>
        <dbReference type="Pfam" id="PF00082"/>
    </source>
</evidence>
<dbReference type="PANTHER" id="PTHR43806">
    <property type="entry name" value="PEPTIDASE S8"/>
    <property type="match status" value="1"/>
</dbReference>
<dbReference type="OrthoDB" id="9762689at2"/>
<reference evidence="7 8" key="1">
    <citation type="submission" date="2018-07" db="EMBL/GenBank/DDBJ databases">
        <title>Genomic Encyclopedia of Type Strains, Phase IV (KMG-IV): sequencing the most valuable type-strain genomes for metagenomic binning, comparative biology and taxonomic classification.</title>
        <authorList>
            <person name="Goeker M."/>
        </authorList>
    </citation>
    <scope>NUCLEOTIDE SEQUENCE [LARGE SCALE GENOMIC DNA]</scope>
    <source>
        <strain evidence="7 8">DSM 27016</strain>
    </source>
</reference>
<keyword evidence="4 5" id="KW-0720">Serine protease</keyword>
<proteinExistence type="inferred from homology"/>
<dbReference type="PROSITE" id="PS51892">
    <property type="entry name" value="SUBTILASE"/>
    <property type="match status" value="1"/>
</dbReference>
<dbReference type="SUPFAM" id="SSF52743">
    <property type="entry name" value="Subtilisin-like"/>
    <property type="match status" value="1"/>
</dbReference>
<comment type="similarity">
    <text evidence="1 5">Belongs to the peptidase S8 family.</text>
</comment>
<organism evidence="7 8">
    <name type="scientific">Anaerobacterium chartisolvens</name>
    <dbReference type="NCBI Taxonomy" id="1297424"/>
    <lineage>
        <taxon>Bacteria</taxon>
        <taxon>Bacillati</taxon>
        <taxon>Bacillota</taxon>
        <taxon>Clostridia</taxon>
        <taxon>Eubacteriales</taxon>
        <taxon>Oscillospiraceae</taxon>
        <taxon>Anaerobacterium</taxon>
    </lineage>
</organism>
<keyword evidence="3 5" id="KW-0378">Hydrolase</keyword>
<dbReference type="InterPro" id="IPR050131">
    <property type="entry name" value="Peptidase_S8_subtilisin-like"/>
</dbReference>
<evidence type="ECO:0000256" key="1">
    <source>
        <dbReference type="ARBA" id="ARBA00011073"/>
    </source>
</evidence>
<dbReference type="Gene3D" id="3.40.50.200">
    <property type="entry name" value="Peptidase S8/S53 domain"/>
    <property type="match status" value="1"/>
</dbReference>
<feature type="active site" description="Charge relay system" evidence="5">
    <location>
        <position position="190"/>
    </location>
</feature>
<sequence>MHNVKIAVVDNGIDEALLKRQLNHRVYINHDGQCIFDNADMNKVSFMHGTTCALIIEKYLSDFSISSVRILSENGSGLIEALYQALEWCLKNEIKVVNLSLGTKHFKDKALVRSLINRCANQGMCIIAATANSGYITYPASFSNVIGVAMEGNEHCEFIGNEHIGIDVAAPSGHELNICGRKIISRQSNSYAAPYVTALIGKLLLEMGLHNIAEIKQALRTHSEYNMRLLSEYYEPDWIGTALVRIRKTKSKANYYFNYVNGTISQVPDHADTIITDNLAELEEAGEYNKNIVYLGKENIEKNISGRFFWSPKKRLKQIFNCVGEKKELNIPVILCEFDESMDEMFLLTELRRNFNEDNYNIYTASLEADSILYDLEYIPRECLEAGDIKYFNSFIYWQTYYKQSDGIILGIKENVILECGELLQQTDMRIVFKQLEGKQEATVWCDGAAYCKKIFEKTDSGSIKLLYQNIKRVLTEK</sequence>
<gene>
    <name evidence="7" type="ORF">DFR58_12323</name>
</gene>
<dbReference type="GO" id="GO:0006508">
    <property type="term" value="P:proteolysis"/>
    <property type="evidence" value="ECO:0007669"/>
    <property type="project" value="UniProtKB-KW"/>
</dbReference>
<evidence type="ECO:0000256" key="5">
    <source>
        <dbReference type="PROSITE-ProRule" id="PRU01240"/>
    </source>
</evidence>
<dbReference type="Pfam" id="PF00082">
    <property type="entry name" value="Peptidase_S8"/>
    <property type="match status" value="1"/>
</dbReference>
<evidence type="ECO:0000313" key="7">
    <source>
        <dbReference type="EMBL" id="RCX12213.1"/>
    </source>
</evidence>
<protein>
    <submittedName>
        <fullName evidence="7">Subtilase family protein</fullName>
    </submittedName>
</protein>
<dbReference type="PANTHER" id="PTHR43806:SF11">
    <property type="entry name" value="CEREVISIN-RELATED"/>
    <property type="match status" value="1"/>
</dbReference>
<dbReference type="RefSeq" id="WP_114299031.1">
    <property type="nucleotide sequence ID" value="NZ_QPJT01000023.1"/>
</dbReference>
<accession>A0A369ATA4</accession>
<evidence type="ECO:0000313" key="8">
    <source>
        <dbReference type="Proteomes" id="UP000253034"/>
    </source>
</evidence>
<dbReference type="InterPro" id="IPR036852">
    <property type="entry name" value="Peptidase_S8/S53_dom_sf"/>
</dbReference>
<feature type="active site" description="Charge relay system" evidence="5">
    <location>
        <position position="10"/>
    </location>
</feature>
<keyword evidence="8" id="KW-1185">Reference proteome</keyword>
<dbReference type="InterPro" id="IPR000209">
    <property type="entry name" value="Peptidase_S8/S53_dom"/>
</dbReference>
<dbReference type="EMBL" id="QPJT01000023">
    <property type="protein sequence ID" value="RCX12213.1"/>
    <property type="molecule type" value="Genomic_DNA"/>
</dbReference>
<dbReference type="GO" id="GO:0004252">
    <property type="term" value="F:serine-type endopeptidase activity"/>
    <property type="evidence" value="ECO:0007669"/>
    <property type="project" value="UniProtKB-UniRule"/>
</dbReference>
<feature type="active site" description="Charge relay system" evidence="5">
    <location>
        <position position="48"/>
    </location>
</feature>
<evidence type="ECO:0000256" key="2">
    <source>
        <dbReference type="ARBA" id="ARBA00022670"/>
    </source>
</evidence>
<dbReference type="AlphaFoldDB" id="A0A369ATA4"/>
<comment type="caution">
    <text evidence="7">The sequence shown here is derived from an EMBL/GenBank/DDBJ whole genome shotgun (WGS) entry which is preliminary data.</text>
</comment>